<dbReference type="EMBL" id="JACIVA010000039">
    <property type="protein sequence ID" value="MBB1097081.1"/>
    <property type="molecule type" value="Genomic_DNA"/>
</dbReference>
<accession>A0A7W3YN22</accession>
<protein>
    <submittedName>
        <fullName evidence="1">Uncharacterized protein</fullName>
    </submittedName>
</protein>
<dbReference type="Proteomes" id="UP000517106">
    <property type="component" value="Unassembled WGS sequence"/>
</dbReference>
<comment type="caution">
    <text evidence="1">The sequence shown here is derived from an EMBL/GenBank/DDBJ whole genome shotgun (WGS) entry which is preliminary data.</text>
</comment>
<name>A0A7W3YN22_9LACO</name>
<organism evidence="1 2">
    <name type="scientific">Limosilactobacillus rudii</name>
    <dbReference type="NCBI Taxonomy" id="2759755"/>
    <lineage>
        <taxon>Bacteria</taxon>
        <taxon>Bacillati</taxon>
        <taxon>Bacillota</taxon>
        <taxon>Bacilli</taxon>
        <taxon>Lactobacillales</taxon>
        <taxon>Lactobacillaceae</taxon>
        <taxon>Limosilactobacillus</taxon>
    </lineage>
</organism>
<dbReference type="RefSeq" id="WP_182595822.1">
    <property type="nucleotide sequence ID" value="NZ_JACIVA010000039.1"/>
</dbReference>
<reference evidence="1 2" key="1">
    <citation type="submission" date="2020-07" db="EMBL/GenBank/DDBJ databases">
        <title>Description of Limosilactobacillus balticus sp. nov., Limosilactobacillus agrestis sp. nov., Limosilactobacillus albertensis sp. nov., Limosilactobacillus rudii sp. nov., Limosilactobacillus fastidiosus sp. nov., five novel Limosilactobacillus species isolated from the vertebrate gastrointestinal tract, and proposal of 6 subspecies of Limosilactobacillus reuteri adapted to the gastrointestinal tract of specific vertebrate hosts.</title>
        <authorList>
            <person name="Li F."/>
            <person name="Cheng C."/>
            <person name="Zheng J."/>
            <person name="Quevedo R.M."/>
            <person name="Li J."/>
            <person name="Roos S."/>
            <person name="Gaenzle M.G."/>
            <person name="Walter J."/>
        </authorList>
    </citation>
    <scope>NUCLEOTIDE SEQUENCE [LARGE SCALE GENOMIC DNA]</scope>
    <source>
        <strain evidence="1 2">STM2_1</strain>
    </source>
</reference>
<gene>
    <name evidence="1" type="ORF">H5S09_03825</name>
</gene>
<dbReference type="AlphaFoldDB" id="A0A7W3YN22"/>
<evidence type="ECO:0000313" key="2">
    <source>
        <dbReference type="Proteomes" id="UP000517106"/>
    </source>
</evidence>
<evidence type="ECO:0000313" key="1">
    <source>
        <dbReference type="EMBL" id="MBB1097081.1"/>
    </source>
</evidence>
<proteinExistence type="predicted"/>
<sequence>MLTAVSALLGIAGAYRLACKGYKDYWQGQRLKEKALKKRAKRLNKAKK</sequence>
<keyword evidence="2" id="KW-1185">Reference proteome</keyword>